<proteinExistence type="predicted"/>
<keyword evidence="3" id="KW-1185">Reference proteome</keyword>
<organism evidence="2 3">
    <name type="scientific">Funneliformis caledonium</name>
    <dbReference type="NCBI Taxonomy" id="1117310"/>
    <lineage>
        <taxon>Eukaryota</taxon>
        <taxon>Fungi</taxon>
        <taxon>Fungi incertae sedis</taxon>
        <taxon>Mucoromycota</taxon>
        <taxon>Glomeromycotina</taxon>
        <taxon>Glomeromycetes</taxon>
        <taxon>Glomerales</taxon>
        <taxon>Glomeraceae</taxon>
        <taxon>Funneliformis</taxon>
    </lineage>
</organism>
<gene>
    <name evidence="2" type="ORF">FCALED_LOCUS14944</name>
</gene>
<evidence type="ECO:0000256" key="1">
    <source>
        <dbReference type="SAM" id="MobiDB-lite"/>
    </source>
</evidence>
<protein>
    <submittedName>
        <fullName evidence="2">9777_t:CDS:1</fullName>
    </submittedName>
</protein>
<feature type="compositionally biased region" description="Acidic residues" evidence="1">
    <location>
        <begin position="100"/>
        <end position="116"/>
    </location>
</feature>
<accession>A0A9N9NFQ9</accession>
<feature type="region of interest" description="Disordered" evidence="1">
    <location>
        <begin position="83"/>
        <end position="116"/>
    </location>
</feature>
<comment type="caution">
    <text evidence="2">The sequence shown here is derived from an EMBL/GenBank/DDBJ whole genome shotgun (WGS) entry which is preliminary data.</text>
</comment>
<dbReference type="AlphaFoldDB" id="A0A9N9NFQ9"/>
<reference evidence="2" key="1">
    <citation type="submission" date="2021-06" db="EMBL/GenBank/DDBJ databases">
        <authorList>
            <person name="Kallberg Y."/>
            <person name="Tangrot J."/>
            <person name="Rosling A."/>
        </authorList>
    </citation>
    <scope>NUCLEOTIDE SEQUENCE</scope>
    <source>
        <strain evidence="2">UK204</strain>
    </source>
</reference>
<dbReference type="EMBL" id="CAJVPQ010012110">
    <property type="protein sequence ID" value="CAG8730304.1"/>
    <property type="molecule type" value="Genomic_DNA"/>
</dbReference>
<name>A0A9N9NFQ9_9GLOM</name>
<sequence>MGKHRLTVYIEVLNEMANACNKYAICRACKTRVSREYAYANKIVNTKRCVKRHLQKCENFFAIQGKEKGDEILNNTDSETTKECQKASLKNKKRPRLSEDVTEPQDLNDNEIDEENDSFFDDSMSIITVDSTNSSIQRGPIDKFAIRKPSKSQERKWWYVVLKATISNGWSFRWVENKDSQEMFTFLNPNLKLPTRKRLSEEIENEANTNNLKNWEAILSLWDRMLEAESKAIIEAENDNINLINDSFYDESATSFLTNRIHPQRDNNAKWMLDNLFIVNLGPPNYIDQL</sequence>
<evidence type="ECO:0000313" key="3">
    <source>
        <dbReference type="Proteomes" id="UP000789570"/>
    </source>
</evidence>
<dbReference type="OrthoDB" id="2445523at2759"/>
<dbReference type="Proteomes" id="UP000789570">
    <property type="component" value="Unassembled WGS sequence"/>
</dbReference>
<evidence type="ECO:0000313" key="2">
    <source>
        <dbReference type="EMBL" id="CAG8730304.1"/>
    </source>
</evidence>